<evidence type="ECO:0000256" key="1">
    <source>
        <dbReference type="SAM" id="SignalP"/>
    </source>
</evidence>
<keyword evidence="3" id="KW-1185">Reference proteome</keyword>
<organism evidence="2 3">
    <name type="scientific">Massilia aerilata</name>
    <dbReference type="NCBI Taxonomy" id="453817"/>
    <lineage>
        <taxon>Bacteria</taxon>
        <taxon>Pseudomonadati</taxon>
        <taxon>Pseudomonadota</taxon>
        <taxon>Betaproteobacteria</taxon>
        <taxon>Burkholderiales</taxon>
        <taxon>Oxalobacteraceae</taxon>
        <taxon>Telluria group</taxon>
        <taxon>Massilia</taxon>
    </lineage>
</organism>
<feature type="signal peptide" evidence="1">
    <location>
        <begin position="1"/>
        <end position="29"/>
    </location>
</feature>
<evidence type="ECO:0000313" key="2">
    <source>
        <dbReference type="EMBL" id="MFC5551499.1"/>
    </source>
</evidence>
<dbReference type="Proteomes" id="UP001596086">
    <property type="component" value="Unassembled WGS sequence"/>
</dbReference>
<keyword evidence="1" id="KW-0732">Signal</keyword>
<feature type="chain" id="PRO_5047107532" evidence="1">
    <location>
        <begin position="30"/>
        <end position="179"/>
    </location>
</feature>
<name>A0ABW0S4T9_9BURK</name>
<dbReference type="EMBL" id="JBHSMZ010000024">
    <property type="protein sequence ID" value="MFC5551499.1"/>
    <property type="molecule type" value="Genomic_DNA"/>
</dbReference>
<comment type="caution">
    <text evidence="2">The sequence shown here is derived from an EMBL/GenBank/DDBJ whole genome shotgun (WGS) entry which is preliminary data.</text>
</comment>
<evidence type="ECO:0000313" key="3">
    <source>
        <dbReference type="Proteomes" id="UP001596086"/>
    </source>
</evidence>
<protein>
    <submittedName>
        <fullName evidence="2">DUF4402 domain-containing protein</fullName>
    </submittedName>
</protein>
<reference evidence="3" key="1">
    <citation type="journal article" date="2019" name="Int. J. Syst. Evol. Microbiol.">
        <title>The Global Catalogue of Microorganisms (GCM) 10K type strain sequencing project: providing services to taxonomists for standard genome sequencing and annotation.</title>
        <authorList>
            <consortium name="The Broad Institute Genomics Platform"/>
            <consortium name="The Broad Institute Genome Sequencing Center for Infectious Disease"/>
            <person name="Wu L."/>
            <person name="Ma J."/>
        </authorList>
    </citation>
    <scope>NUCLEOTIDE SEQUENCE [LARGE SCALE GENOMIC DNA]</scope>
    <source>
        <strain evidence="3">CGMCC 4.5798</strain>
    </source>
</reference>
<proteinExistence type="predicted"/>
<dbReference type="Pfam" id="PF14352">
    <property type="entry name" value="DUF4402"/>
    <property type="match status" value="1"/>
</dbReference>
<sequence length="179" mass="17127">MDKYSRLSSIGFKLAAMALAIGAAGSAMAANNATATATSTVITPIAISKAADLAFGSISVGAGGGTVTVATDGARTKTGDVFLAGGATGTAAKFDVTGSGTMTYSITLGGDTSLSDGTNTMTFARVSDLTGAGATSGNVTSGALTAGAQSIYVGGVLTVAANQPAGAYTGNISATVDYN</sequence>
<dbReference type="InterPro" id="IPR025514">
    <property type="entry name" value="DUF4402"/>
</dbReference>
<gene>
    <name evidence="2" type="ORF">ACFPO9_23525</name>
</gene>
<dbReference type="RefSeq" id="WP_379775664.1">
    <property type="nucleotide sequence ID" value="NZ_JBHSMZ010000024.1"/>
</dbReference>
<accession>A0ABW0S4T9</accession>